<dbReference type="PANTHER" id="PTHR42974:SF1">
    <property type="entry name" value="TYPE-3 GLUTAMINE SYNTHETASE"/>
    <property type="match status" value="1"/>
</dbReference>
<name>A0A9D2MHN7_9FIRM</name>
<dbReference type="InterPro" id="IPR040577">
    <property type="entry name" value="Gln-synt_C"/>
</dbReference>
<dbReference type="PROSITE" id="PS51987">
    <property type="entry name" value="GS_CATALYTIC"/>
    <property type="match status" value="1"/>
</dbReference>
<evidence type="ECO:0000313" key="4">
    <source>
        <dbReference type="Proteomes" id="UP000824211"/>
    </source>
</evidence>
<proteinExistence type="inferred from homology"/>
<dbReference type="InterPro" id="IPR008146">
    <property type="entry name" value="Gln_synth_cat_dom"/>
</dbReference>
<evidence type="ECO:0000313" key="3">
    <source>
        <dbReference type="EMBL" id="HJB59748.1"/>
    </source>
</evidence>
<evidence type="ECO:0000259" key="2">
    <source>
        <dbReference type="PROSITE" id="PS51987"/>
    </source>
</evidence>
<dbReference type="Pfam" id="PF18318">
    <property type="entry name" value="Gln-synt_C-ter"/>
    <property type="match status" value="1"/>
</dbReference>
<accession>A0A9D2MHN7</accession>
<dbReference type="SUPFAM" id="SSF55931">
    <property type="entry name" value="Glutamine synthetase/guanido kinase"/>
    <property type="match status" value="1"/>
</dbReference>
<gene>
    <name evidence="3" type="ORF">H9771_08885</name>
</gene>
<protein>
    <submittedName>
        <fullName evidence="3">Glutamine synthetase type III</fullName>
    </submittedName>
</protein>
<dbReference type="Gene3D" id="1.20.120.1560">
    <property type="match status" value="1"/>
</dbReference>
<dbReference type="InterPro" id="IPR052725">
    <property type="entry name" value="GS_Type-3"/>
</dbReference>
<dbReference type="InterPro" id="IPR014746">
    <property type="entry name" value="Gln_synth/guanido_kin_cat_dom"/>
</dbReference>
<comment type="caution">
    <text evidence="3">The sequence shown here is derived from an EMBL/GenBank/DDBJ whole genome shotgun (WGS) entry which is preliminary data.</text>
</comment>
<dbReference type="PANTHER" id="PTHR42974">
    <property type="entry name" value="GLUTAMINE SYNTHETASE"/>
    <property type="match status" value="1"/>
</dbReference>
<evidence type="ECO:0000256" key="1">
    <source>
        <dbReference type="PROSITE-ProRule" id="PRU01331"/>
    </source>
</evidence>
<organism evidence="3 4">
    <name type="scientific">Candidatus Faecalibacterium faecipullorum</name>
    <dbReference type="NCBI Taxonomy" id="2838578"/>
    <lineage>
        <taxon>Bacteria</taxon>
        <taxon>Bacillati</taxon>
        <taxon>Bacillota</taxon>
        <taxon>Clostridia</taxon>
        <taxon>Eubacteriales</taxon>
        <taxon>Oscillospiraceae</taxon>
        <taxon>Faecalibacterium</taxon>
    </lineage>
</organism>
<reference evidence="3" key="1">
    <citation type="journal article" date="2021" name="PeerJ">
        <title>Extensive microbial diversity within the chicken gut microbiome revealed by metagenomics and culture.</title>
        <authorList>
            <person name="Gilroy R."/>
            <person name="Ravi A."/>
            <person name="Getino M."/>
            <person name="Pursley I."/>
            <person name="Horton D.L."/>
            <person name="Alikhan N.F."/>
            <person name="Baker D."/>
            <person name="Gharbi K."/>
            <person name="Hall N."/>
            <person name="Watson M."/>
            <person name="Adriaenssens E.M."/>
            <person name="Foster-Nyarko E."/>
            <person name="Jarju S."/>
            <person name="Secka A."/>
            <person name="Antonio M."/>
            <person name="Oren A."/>
            <person name="Chaudhuri R.R."/>
            <person name="La Ragione R."/>
            <person name="Hildebrand F."/>
            <person name="Pallen M.J."/>
        </authorList>
    </citation>
    <scope>NUCLEOTIDE SEQUENCE</scope>
    <source>
        <strain evidence="3">ChiHjej9B8-13557</strain>
    </source>
</reference>
<dbReference type="GO" id="GO:0004356">
    <property type="term" value="F:glutamine synthetase activity"/>
    <property type="evidence" value="ECO:0007669"/>
    <property type="project" value="InterPro"/>
</dbReference>
<reference evidence="3" key="2">
    <citation type="submission" date="2021-04" db="EMBL/GenBank/DDBJ databases">
        <authorList>
            <person name="Gilroy R."/>
        </authorList>
    </citation>
    <scope>NUCLEOTIDE SEQUENCE</scope>
    <source>
        <strain evidence="3">ChiHjej9B8-13557</strain>
    </source>
</reference>
<dbReference type="Proteomes" id="UP000824211">
    <property type="component" value="Unassembled WGS sequence"/>
</dbReference>
<comment type="similarity">
    <text evidence="1">Belongs to the glutamine synthetase family.</text>
</comment>
<dbReference type="AlphaFoldDB" id="A0A9D2MHN7"/>
<sequence>LLRTSVATPGNDHRLGANEAPPAVISIFVGEELEAVIDAIASDSPYAGPVRMKMDLGVDVLPRFSKDTTDRNRTSPFAFTGNKFEFRMPGSHQNLSDADTILNTAVAKELKGYADELESAEDFTAAAIALVKRTIRDHRRVIFNGDGYSHEWELEAERRGLPNKKYAPAALPALIAPKNIQLMEEFGVMTRTEMFSRYEVEMEHYAKIINIEALTMLEMARRQLLPAINSYMGDLARTIAAKKAVSETLSARAETAILERLARDADKMSDAIDHLAAAERTAQGLTDMTAKANSFHDRVVPIMAELRSAADDAETVCGDKYWPLPTYSKMLYYVED</sequence>
<feature type="non-terminal residue" evidence="3">
    <location>
        <position position="1"/>
    </location>
</feature>
<dbReference type="EMBL" id="DWXX01000164">
    <property type="protein sequence ID" value="HJB59748.1"/>
    <property type="molecule type" value="Genomic_DNA"/>
</dbReference>
<feature type="domain" description="GS catalytic" evidence="2">
    <location>
        <begin position="1"/>
        <end position="224"/>
    </location>
</feature>